<feature type="domain" description="MPN" evidence="2">
    <location>
        <begin position="96"/>
        <end position="236"/>
    </location>
</feature>
<dbReference type="SMART" id="SM00232">
    <property type="entry name" value="JAB_MPN"/>
    <property type="match status" value="1"/>
</dbReference>
<comment type="caution">
    <text evidence="3">The sequence shown here is derived from an EMBL/GenBank/DDBJ whole genome shotgun (WGS) entry which is preliminary data.</text>
</comment>
<dbReference type="InterPro" id="IPR037518">
    <property type="entry name" value="MPN"/>
</dbReference>
<name>A0A0F9MGN1_9ZZZZ</name>
<dbReference type="PROSITE" id="PS50249">
    <property type="entry name" value="MPN"/>
    <property type="match status" value="1"/>
</dbReference>
<accession>A0A0F9MGN1</accession>
<keyword evidence="1" id="KW-0175">Coiled coil</keyword>
<dbReference type="Gene3D" id="3.40.140.10">
    <property type="entry name" value="Cytidine Deaminase, domain 2"/>
    <property type="match status" value="1"/>
</dbReference>
<organism evidence="3">
    <name type="scientific">marine sediment metagenome</name>
    <dbReference type="NCBI Taxonomy" id="412755"/>
    <lineage>
        <taxon>unclassified sequences</taxon>
        <taxon>metagenomes</taxon>
        <taxon>ecological metagenomes</taxon>
    </lineage>
</organism>
<dbReference type="InterPro" id="IPR050242">
    <property type="entry name" value="JAMM_MPN+_peptidase_M67A"/>
</dbReference>
<dbReference type="EMBL" id="LAZR01008914">
    <property type="protein sequence ID" value="KKM75785.1"/>
    <property type="molecule type" value="Genomic_DNA"/>
</dbReference>
<sequence length="278" mass="32124">MVKSSMVGKELANESLKDIIKKKIKEKIKKELLDEICEELKLEEEELTEEIIAMITQKNPNKTTKPTMKLSKIPTAKIEENEISKPQAHEKIKKEVYITVKSILKIASHALKYANSKIPKKNWVEVIGLLAGKLDKRDILHIEDAYPMGHGTAVYAEIKDYKNYVRAFRDIKKQKLSICGWYHSHPSYNCFMSKEDLGTQARYQKLWEKAVALVIDPYQINGKSTGFEIYQSDVKNNNWYPLVYGIKGSLDIRMLPEILKFLLPVIEGKPVYLEYDED</sequence>
<dbReference type="SUPFAM" id="SSF102712">
    <property type="entry name" value="JAB1/MPN domain"/>
    <property type="match status" value="1"/>
</dbReference>
<evidence type="ECO:0000313" key="3">
    <source>
        <dbReference type="EMBL" id="KKM75785.1"/>
    </source>
</evidence>
<protein>
    <recommendedName>
        <fullName evidence="2">MPN domain-containing protein</fullName>
    </recommendedName>
</protein>
<feature type="coiled-coil region" evidence="1">
    <location>
        <begin position="30"/>
        <end position="57"/>
    </location>
</feature>
<gene>
    <name evidence="3" type="ORF">LCGC14_1386710</name>
</gene>
<proteinExistence type="predicted"/>
<dbReference type="PANTHER" id="PTHR10410">
    <property type="entry name" value="EUKARYOTIC TRANSLATION INITIATION FACTOR 3 -RELATED"/>
    <property type="match status" value="1"/>
</dbReference>
<dbReference type="InterPro" id="IPR000555">
    <property type="entry name" value="JAMM/MPN+_dom"/>
</dbReference>
<dbReference type="Pfam" id="PF01398">
    <property type="entry name" value="JAB"/>
    <property type="match status" value="1"/>
</dbReference>
<reference evidence="3" key="1">
    <citation type="journal article" date="2015" name="Nature">
        <title>Complex archaea that bridge the gap between prokaryotes and eukaryotes.</title>
        <authorList>
            <person name="Spang A."/>
            <person name="Saw J.H."/>
            <person name="Jorgensen S.L."/>
            <person name="Zaremba-Niedzwiedzka K."/>
            <person name="Martijn J."/>
            <person name="Lind A.E."/>
            <person name="van Eijk R."/>
            <person name="Schleper C."/>
            <person name="Guy L."/>
            <person name="Ettema T.J."/>
        </authorList>
    </citation>
    <scope>NUCLEOTIDE SEQUENCE</scope>
</reference>
<dbReference type="AlphaFoldDB" id="A0A0F9MGN1"/>
<evidence type="ECO:0000259" key="2">
    <source>
        <dbReference type="PROSITE" id="PS50249"/>
    </source>
</evidence>
<dbReference type="GO" id="GO:0008237">
    <property type="term" value="F:metallopeptidase activity"/>
    <property type="evidence" value="ECO:0007669"/>
    <property type="project" value="InterPro"/>
</dbReference>
<evidence type="ECO:0000256" key="1">
    <source>
        <dbReference type="SAM" id="Coils"/>
    </source>
</evidence>